<keyword evidence="2" id="KW-1185">Reference proteome</keyword>
<evidence type="ECO:0000313" key="1">
    <source>
        <dbReference type="EMBL" id="TCT37337.1"/>
    </source>
</evidence>
<evidence type="ECO:0000313" key="2">
    <source>
        <dbReference type="Proteomes" id="UP000295097"/>
    </source>
</evidence>
<proteinExistence type="predicted"/>
<protein>
    <submittedName>
        <fullName evidence="1">(3S)-malyl-CoA thioesterase</fullName>
    </submittedName>
</protein>
<dbReference type="Gene3D" id="3.10.129.10">
    <property type="entry name" value="Hotdog Thioesterase"/>
    <property type="match status" value="1"/>
</dbReference>
<name>A0A4R3NQJ0_9HYPH</name>
<accession>A0A4R3NQJ0</accession>
<dbReference type="CDD" id="cd00586">
    <property type="entry name" value="4HBT"/>
    <property type="match status" value="1"/>
</dbReference>
<dbReference type="InterPro" id="IPR029069">
    <property type="entry name" value="HotDog_dom_sf"/>
</dbReference>
<dbReference type="EMBL" id="SMAR01000019">
    <property type="protein sequence ID" value="TCT37337.1"/>
    <property type="molecule type" value="Genomic_DNA"/>
</dbReference>
<comment type="caution">
    <text evidence="1">The sequence shown here is derived from an EMBL/GenBank/DDBJ whole genome shotgun (WGS) entry which is preliminary data.</text>
</comment>
<organism evidence="1 2">
    <name type="scientific">Martelella mediterranea</name>
    <dbReference type="NCBI Taxonomy" id="293089"/>
    <lineage>
        <taxon>Bacteria</taxon>
        <taxon>Pseudomonadati</taxon>
        <taxon>Pseudomonadota</taxon>
        <taxon>Alphaproteobacteria</taxon>
        <taxon>Hyphomicrobiales</taxon>
        <taxon>Aurantimonadaceae</taxon>
        <taxon>Martelella</taxon>
    </lineage>
</organism>
<dbReference type="SUPFAM" id="SSF54637">
    <property type="entry name" value="Thioesterase/thiol ester dehydrase-isomerase"/>
    <property type="match status" value="1"/>
</dbReference>
<dbReference type="Pfam" id="PF13279">
    <property type="entry name" value="4HBT_2"/>
    <property type="match status" value="1"/>
</dbReference>
<sequence>MMQDRQPERMELRVPYRDIDMHGRMRTAAYIDHAEEALARFWRFRPEVSNEPAYVVRKVSCTFYRGLKNEEVADLVVRAAKIGGKSIGFNVAVQSGNGIAAEVEILWTAVHSGSGEPAPLPEATRDWLYSYVE</sequence>
<dbReference type="AlphaFoldDB" id="A0A4R3NQJ0"/>
<gene>
    <name evidence="1" type="ORF">EDC90_101974</name>
</gene>
<dbReference type="Proteomes" id="UP000295097">
    <property type="component" value="Unassembled WGS sequence"/>
</dbReference>
<reference evidence="1 2" key="1">
    <citation type="submission" date="2019-03" db="EMBL/GenBank/DDBJ databases">
        <title>Freshwater and sediment microbial communities from various areas in North America, analyzing microbe dynamics in response to fracking.</title>
        <authorList>
            <person name="Lamendella R."/>
        </authorList>
    </citation>
    <scope>NUCLEOTIDE SEQUENCE [LARGE SCALE GENOMIC DNA]</scope>
    <source>
        <strain evidence="1 2">175.2</strain>
    </source>
</reference>